<dbReference type="OrthoDB" id="9900041at2"/>
<dbReference type="HOGENOM" id="CLU_2668737_0_0_5"/>
<proteinExistence type="predicted"/>
<evidence type="ECO:0000313" key="2">
    <source>
        <dbReference type="Proteomes" id="UP000001353"/>
    </source>
</evidence>
<keyword evidence="2" id="KW-1185">Reference proteome</keyword>
<gene>
    <name evidence="1" type="ordered locus">RLO149_c036100</name>
</gene>
<dbReference type="eggNOG" id="ENOG5031AAB">
    <property type="taxonomic scope" value="Bacteria"/>
</dbReference>
<dbReference type="KEGG" id="rli:RLO149_c036100"/>
<accession>F7ZB07</accession>
<dbReference type="Proteomes" id="UP000001353">
    <property type="component" value="Chromosome"/>
</dbReference>
<dbReference type="RefSeq" id="WP_013963441.1">
    <property type="nucleotide sequence ID" value="NC_015730.1"/>
</dbReference>
<organism evidence="1 2">
    <name type="scientific">Roseobacter litoralis (strain ATCC 49566 / DSM 6996 / JCM 21268 / NBRC 15278 / OCh 149)</name>
    <dbReference type="NCBI Taxonomy" id="391595"/>
    <lineage>
        <taxon>Bacteria</taxon>
        <taxon>Pseudomonadati</taxon>
        <taxon>Pseudomonadota</taxon>
        <taxon>Alphaproteobacteria</taxon>
        <taxon>Rhodobacterales</taxon>
        <taxon>Roseobacteraceae</taxon>
        <taxon>Roseobacter</taxon>
    </lineage>
</organism>
<protein>
    <submittedName>
        <fullName evidence="1">Uncharacterized protein</fullName>
    </submittedName>
</protein>
<dbReference type="EMBL" id="CP002623">
    <property type="protein sequence ID" value="AEI95549.1"/>
    <property type="molecule type" value="Genomic_DNA"/>
</dbReference>
<name>F7ZB07_ROSLO</name>
<sequence length="75" mass="8704">MKNKKGELSVVPEGAEKRFVRNRVSQSLDGNDICWVLDVMRDLERYSERNGYVDVFKELKVARLRVELCLKSGDD</sequence>
<evidence type="ECO:0000313" key="1">
    <source>
        <dbReference type="EMBL" id="AEI95549.1"/>
    </source>
</evidence>
<dbReference type="AlphaFoldDB" id="F7ZB07"/>
<reference evidence="1 2" key="1">
    <citation type="journal article" date="2011" name="BMC Genomics">
        <title>Comparative genome analysis and genome-guided physiological analysis of Roseobacter litoralis.</title>
        <authorList>
            <person name="Kalhoefer D."/>
            <person name="Thole S."/>
            <person name="Voget S."/>
            <person name="Lehmann R."/>
            <person name="Liesegang H."/>
            <person name="Wollher A."/>
            <person name="Daniel R."/>
            <person name="Simon M."/>
            <person name="Brinkhoff T."/>
        </authorList>
    </citation>
    <scope>NUCLEOTIDE SEQUENCE [LARGE SCALE GENOMIC DNA]</scope>
    <source>
        <strain evidence="2">ATCC 49566 / DSM 6996 / JCM 21268 / NBRC 15278 / OCh 149</strain>
    </source>
</reference>